<dbReference type="PROSITE" id="PS50922">
    <property type="entry name" value="TLC"/>
    <property type="match status" value="1"/>
</dbReference>
<feature type="transmembrane region" description="Helical" evidence="6">
    <location>
        <begin position="195"/>
        <end position="217"/>
    </location>
</feature>
<dbReference type="GO" id="GO:0071709">
    <property type="term" value="P:membrane assembly"/>
    <property type="evidence" value="ECO:0007669"/>
    <property type="project" value="TreeGrafter"/>
</dbReference>
<evidence type="ECO:0000256" key="3">
    <source>
        <dbReference type="ARBA" id="ARBA00022989"/>
    </source>
</evidence>
<feature type="transmembrane region" description="Helical" evidence="6">
    <location>
        <begin position="34"/>
        <end position="54"/>
    </location>
</feature>
<name>A0A6G0X6P9_9STRA</name>
<dbReference type="GO" id="GO:0097035">
    <property type="term" value="P:regulation of membrane lipid distribution"/>
    <property type="evidence" value="ECO:0007669"/>
    <property type="project" value="TreeGrafter"/>
</dbReference>
<dbReference type="AlphaFoldDB" id="A0A6G0X6P9"/>
<dbReference type="GO" id="GO:0007009">
    <property type="term" value="P:plasma membrane organization"/>
    <property type="evidence" value="ECO:0007669"/>
    <property type="project" value="TreeGrafter"/>
</dbReference>
<dbReference type="PANTHER" id="PTHR13439:SF4">
    <property type="entry name" value="TLC DOMAIN-CONTAINING PROTEIN"/>
    <property type="match status" value="1"/>
</dbReference>
<feature type="transmembrane region" description="Helical" evidence="6">
    <location>
        <begin position="131"/>
        <end position="152"/>
    </location>
</feature>
<evidence type="ECO:0000256" key="6">
    <source>
        <dbReference type="SAM" id="Phobius"/>
    </source>
</evidence>
<sequence>MKVSTALVGAGCAGLCVFLTYLDAQLGYAALFSAVFFAIRSLVVPYLSSTYVAAYREQKLEFATLENRLLWSNTAVSLIHSCLSSALSVFVLFFTPIDDWIHSCSTAALICLSLSTGYFIYDFYDMVAGDLWQRAAGILVHHIMVVTCYVAALHYHVAVPFLVVMLLLEINSICLHARKLMSMVGFTMLDRVYGLAWQALWMTFYTTRVLVPLGVHVGVFLDRDRFPHLMQFITAFLGTSVLHVLNFMVYQGCSKAYSKELKAKRTA</sequence>
<dbReference type="EMBL" id="VJMJ01000094">
    <property type="protein sequence ID" value="KAF0735598.1"/>
    <property type="molecule type" value="Genomic_DNA"/>
</dbReference>
<keyword evidence="9" id="KW-1185">Reference proteome</keyword>
<dbReference type="InterPro" id="IPR050846">
    <property type="entry name" value="TLCD"/>
</dbReference>
<evidence type="ECO:0000313" key="8">
    <source>
        <dbReference type="EMBL" id="KAF0735598.1"/>
    </source>
</evidence>
<evidence type="ECO:0000256" key="5">
    <source>
        <dbReference type="PROSITE-ProRule" id="PRU00205"/>
    </source>
</evidence>
<dbReference type="GO" id="GO:0005886">
    <property type="term" value="C:plasma membrane"/>
    <property type="evidence" value="ECO:0007669"/>
    <property type="project" value="TreeGrafter"/>
</dbReference>
<reference evidence="8 9" key="1">
    <citation type="submission" date="2019-07" db="EMBL/GenBank/DDBJ databases">
        <title>Genomics analysis of Aphanomyces spp. identifies a new class of oomycete effector associated with host adaptation.</title>
        <authorList>
            <person name="Gaulin E."/>
        </authorList>
    </citation>
    <scope>NUCLEOTIDE SEQUENCE [LARGE SCALE GENOMIC DNA]</scope>
    <source>
        <strain evidence="8 9">ATCC 201684</strain>
    </source>
</reference>
<dbReference type="InterPro" id="IPR006634">
    <property type="entry name" value="TLC-dom"/>
</dbReference>
<dbReference type="VEuPathDB" id="FungiDB:AeMF1_008516"/>
<comment type="caution">
    <text evidence="8">The sequence shown here is derived from an EMBL/GenBank/DDBJ whole genome shotgun (WGS) entry which is preliminary data.</text>
</comment>
<evidence type="ECO:0000313" key="9">
    <source>
        <dbReference type="Proteomes" id="UP000481153"/>
    </source>
</evidence>
<proteinExistence type="predicted"/>
<accession>A0A6G0X6P9</accession>
<dbReference type="SMART" id="SM00724">
    <property type="entry name" value="TLC"/>
    <property type="match status" value="1"/>
</dbReference>
<keyword evidence="3 6" id="KW-1133">Transmembrane helix</keyword>
<dbReference type="Proteomes" id="UP000481153">
    <property type="component" value="Unassembled WGS sequence"/>
</dbReference>
<feature type="transmembrane region" description="Helical" evidence="6">
    <location>
        <begin position="75"/>
        <end position="94"/>
    </location>
</feature>
<feature type="transmembrane region" description="Helical" evidence="6">
    <location>
        <begin position="100"/>
        <end position="124"/>
    </location>
</feature>
<feature type="domain" description="TLC" evidence="7">
    <location>
        <begin position="66"/>
        <end position="262"/>
    </location>
</feature>
<dbReference type="PANTHER" id="PTHR13439">
    <property type="entry name" value="CT120 PROTEIN"/>
    <property type="match status" value="1"/>
</dbReference>
<keyword evidence="4 5" id="KW-0472">Membrane</keyword>
<keyword evidence="2 5" id="KW-0812">Transmembrane</keyword>
<protein>
    <recommendedName>
        <fullName evidence="7">TLC domain-containing protein</fullName>
    </recommendedName>
</protein>
<feature type="transmembrane region" description="Helical" evidence="6">
    <location>
        <begin position="158"/>
        <end position="175"/>
    </location>
</feature>
<evidence type="ECO:0000256" key="2">
    <source>
        <dbReference type="ARBA" id="ARBA00022692"/>
    </source>
</evidence>
<organism evidence="8 9">
    <name type="scientific">Aphanomyces euteiches</name>
    <dbReference type="NCBI Taxonomy" id="100861"/>
    <lineage>
        <taxon>Eukaryota</taxon>
        <taxon>Sar</taxon>
        <taxon>Stramenopiles</taxon>
        <taxon>Oomycota</taxon>
        <taxon>Saprolegniomycetes</taxon>
        <taxon>Saprolegniales</taxon>
        <taxon>Verrucalvaceae</taxon>
        <taxon>Aphanomyces</taxon>
    </lineage>
</organism>
<evidence type="ECO:0000259" key="7">
    <source>
        <dbReference type="PROSITE" id="PS50922"/>
    </source>
</evidence>
<evidence type="ECO:0000256" key="4">
    <source>
        <dbReference type="ARBA" id="ARBA00023136"/>
    </source>
</evidence>
<dbReference type="Pfam" id="PF03798">
    <property type="entry name" value="TRAM_LAG1_CLN8"/>
    <property type="match status" value="1"/>
</dbReference>
<feature type="transmembrane region" description="Helical" evidence="6">
    <location>
        <begin position="229"/>
        <end position="249"/>
    </location>
</feature>
<comment type="subcellular location">
    <subcellularLocation>
        <location evidence="1">Membrane</location>
        <topology evidence="1">Multi-pass membrane protein</topology>
    </subcellularLocation>
</comment>
<evidence type="ECO:0000256" key="1">
    <source>
        <dbReference type="ARBA" id="ARBA00004141"/>
    </source>
</evidence>
<dbReference type="GO" id="GO:0055091">
    <property type="term" value="P:phospholipid homeostasis"/>
    <property type="evidence" value="ECO:0007669"/>
    <property type="project" value="TreeGrafter"/>
</dbReference>
<gene>
    <name evidence="8" type="ORF">Ae201684_007918</name>
</gene>